<dbReference type="CDD" id="cd00657">
    <property type="entry name" value="Ferritin_like"/>
    <property type="match status" value="1"/>
</dbReference>
<dbReference type="InterPro" id="IPR009078">
    <property type="entry name" value="Ferritin-like_SF"/>
</dbReference>
<sequence length="144" mass="14903">MTATTDALAAATQAENAAIFTYGVTTAFVSATRRTTVADYTAAHRAARDALNAAILAGGATPPDMASGYTLPVQVTDPTSAARAALAAENDCATAYRSALERADSESARRLAVDQLTDCAQRAATWRAALRESPVTVPFPGQPQ</sequence>
<dbReference type="InterPro" id="IPR029447">
    <property type="entry name" value="DUF4439"/>
</dbReference>
<feature type="domain" description="DUF4439" evidence="1">
    <location>
        <begin position="7"/>
        <end position="143"/>
    </location>
</feature>
<proteinExistence type="predicted"/>
<dbReference type="Gene3D" id="1.20.1260.10">
    <property type="match status" value="1"/>
</dbReference>
<protein>
    <recommendedName>
        <fullName evidence="1">DUF4439 domain-containing protein</fullName>
    </recommendedName>
</protein>
<comment type="caution">
    <text evidence="2">The sequence shown here is derived from an EMBL/GenBank/DDBJ whole genome shotgun (WGS) entry which is preliminary data.</text>
</comment>
<evidence type="ECO:0000313" key="2">
    <source>
        <dbReference type="EMBL" id="KNA93024.1"/>
    </source>
</evidence>
<reference evidence="2 3" key="1">
    <citation type="submission" date="2015-05" db="EMBL/GenBank/DDBJ databases">
        <title>Draft genome sequence of the bacterium Gordonia jacobaea a new member of the Gordonia genus.</title>
        <authorList>
            <person name="Jimenez-Galisteo G."/>
            <person name="Dominguez A."/>
            <person name="Munoz E."/>
            <person name="Vinas M."/>
        </authorList>
    </citation>
    <scope>NUCLEOTIDE SEQUENCE [LARGE SCALE GENOMIC DNA]</scope>
    <source>
        <strain evidence="3">mv1</strain>
    </source>
</reference>
<organism evidence="2 3">
    <name type="scientific">Gordonia jacobaea</name>
    <dbReference type="NCBI Taxonomy" id="122202"/>
    <lineage>
        <taxon>Bacteria</taxon>
        <taxon>Bacillati</taxon>
        <taxon>Actinomycetota</taxon>
        <taxon>Actinomycetes</taxon>
        <taxon>Mycobacteriales</taxon>
        <taxon>Gordoniaceae</taxon>
        <taxon>Gordonia</taxon>
    </lineage>
</organism>
<gene>
    <name evidence="2" type="ORF">ABW18_00745</name>
</gene>
<dbReference type="InterPro" id="IPR012347">
    <property type="entry name" value="Ferritin-like"/>
</dbReference>
<dbReference type="Proteomes" id="UP000037247">
    <property type="component" value="Unassembled WGS sequence"/>
</dbReference>
<evidence type="ECO:0000259" key="1">
    <source>
        <dbReference type="Pfam" id="PF14530"/>
    </source>
</evidence>
<accession>A0ABR5IHG8</accession>
<evidence type="ECO:0000313" key="3">
    <source>
        <dbReference type="Proteomes" id="UP000037247"/>
    </source>
</evidence>
<dbReference type="RefSeq" id="WP_049697120.1">
    <property type="nucleotide sequence ID" value="NZ_JAQDQF010000001.1"/>
</dbReference>
<name>A0ABR5IHG8_9ACTN</name>
<keyword evidence="3" id="KW-1185">Reference proteome</keyword>
<dbReference type="SUPFAM" id="SSF47240">
    <property type="entry name" value="Ferritin-like"/>
    <property type="match status" value="1"/>
</dbReference>
<dbReference type="Pfam" id="PF14530">
    <property type="entry name" value="DUF4439"/>
    <property type="match status" value="1"/>
</dbReference>
<dbReference type="EMBL" id="LDTZ01000013">
    <property type="protein sequence ID" value="KNA93024.1"/>
    <property type="molecule type" value="Genomic_DNA"/>
</dbReference>